<protein>
    <recommendedName>
        <fullName evidence="3">Ice-binding protein C-terminal domain-containing protein</fullName>
    </recommendedName>
</protein>
<dbReference type="KEGG" id="pbh:AAW51_5218"/>
<organism evidence="4 5">
    <name type="scientific">Caldimonas brevitalea</name>
    <dbReference type="NCBI Taxonomy" id="413882"/>
    <lineage>
        <taxon>Bacteria</taxon>
        <taxon>Pseudomonadati</taxon>
        <taxon>Pseudomonadota</taxon>
        <taxon>Betaproteobacteria</taxon>
        <taxon>Burkholderiales</taxon>
        <taxon>Sphaerotilaceae</taxon>
        <taxon>Caldimonas</taxon>
    </lineage>
</organism>
<name>A0A0G3BR60_9BURK</name>
<feature type="compositionally biased region" description="Polar residues" evidence="1">
    <location>
        <begin position="95"/>
        <end position="104"/>
    </location>
</feature>
<evidence type="ECO:0000313" key="4">
    <source>
        <dbReference type="EMBL" id="AKJ31909.1"/>
    </source>
</evidence>
<keyword evidence="5" id="KW-1185">Reference proteome</keyword>
<feature type="signal peptide" evidence="2">
    <location>
        <begin position="1"/>
        <end position="25"/>
    </location>
</feature>
<evidence type="ECO:0000313" key="5">
    <source>
        <dbReference type="Proteomes" id="UP000035352"/>
    </source>
</evidence>
<dbReference type="Pfam" id="PF07589">
    <property type="entry name" value="PEP-CTERM"/>
    <property type="match status" value="1"/>
</dbReference>
<evidence type="ECO:0000259" key="3">
    <source>
        <dbReference type="Pfam" id="PF07589"/>
    </source>
</evidence>
<feature type="domain" description="Ice-binding protein C-terminal" evidence="3">
    <location>
        <begin position="237"/>
        <end position="261"/>
    </location>
</feature>
<evidence type="ECO:0000256" key="2">
    <source>
        <dbReference type="SAM" id="SignalP"/>
    </source>
</evidence>
<dbReference type="NCBIfam" id="TIGR02595">
    <property type="entry name" value="PEP_CTERM"/>
    <property type="match status" value="1"/>
</dbReference>
<dbReference type="AlphaFoldDB" id="A0A0G3BR60"/>
<gene>
    <name evidence="4" type="ORF">AAW51_5218</name>
</gene>
<keyword evidence="2" id="KW-0732">Signal</keyword>
<reference evidence="4 5" key="1">
    <citation type="submission" date="2015-05" db="EMBL/GenBank/DDBJ databases">
        <authorList>
            <person name="Tang B."/>
            <person name="Yu Y."/>
        </authorList>
    </citation>
    <scope>NUCLEOTIDE SEQUENCE [LARGE SCALE GENOMIC DNA]</scope>
    <source>
        <strain evidence="4 5">DSM 7029</strain>
    </source>
</reference>
<proteinExistence type="predicted"/>
<evidence type="ECO:0000256" key="1">
    <source>
        <dbReference type="SAM" id="MobiDB-lite"/>
    </source>
</evidence>
<dbReference type="EMBL" id="CP011371">
    <property type="protein sequence ID" value="AKJ31909.1"/>
    <property type="molecule type" value="Genomic_DNA"/>
</dbReference>
<accession>A0A0G3BR60</accession>
<dbReference type="Proteomes" id="UP000035352">
    <property type="component" value="Chromosome"/>
</dbReference>
<dbReference type="RefSeq" id="WP_047196941.1">
    <property type="nucleotide sequence ID" value="NZ_CP011371.1"/>
</dbReference>
<sequence>MHNVSRWTALAAAAFLSSMVPSVHAAPTYAGSVEVSGIRFITGDLAPDDGQAPSLEFTESGSLYSRSEFYYGGHWHDDEFEEAAAFQPLVDTDSRGSSTTTLTASADGMRTTGSGEGDYAHFTRTAITSLDGIRVAPMTSVTITGTVTLSLECAQPAGMTCLGSGDFPHNWMTFRFHETDTRDWSTSLTEFEGLPWDFVGTRDVTQSFSLHLENQTDQAQFARFTMSQGLALGNISPVPEPGTYALMGLGLAAVGFARRRRGA</sequence>
<dbReference type="InterPro" id="IPR013424">
    <property type="entry name" value="Ice-binding_C"/>
</dbReference>
<feature type="chain" id="PRO_5002551867" description="Ice-binding protein C-terminal domain-containing protein" evidence="2">
    <location>
        <begin position="26"/>
        <end position="263"/>
    </location>
</feature>
<feature type="region of interest" description="Disordered" evidence="1">
    <location>
        <begin position="91"/>
        <end position="110"/>
    </location>
</feature>